<evidence type="ECO:0000313" key="7">
    <source>
        <dbReference type="Proteomes" id="UP001620626"/>
    </source>
</evidence>
<keyword evidence="4" id="KW-0560">Oxidoreductase</keyword>
<keyword evidence="3" id="KW-0408">Iron</keyword>
<dbReference type="Gene3D" id="1.10.630.10">
    <property type="entry name" value="Cytochrome P450"/>
    <property type="match status" value="2"/>
</dbReference>
<evidence type="ECO:0000256" key="2">
    <source>
        <dbReference type="ARBA" id="ARBA00022723"/>
    </source>
</evidence>
<feature type="chain" id="PRO_5044814694" evidence="5">
    <location>
        <begin position="19"/>
        <end position="346"/>
    </location>
</feature>
<evidence type="ECO:0000256" key="3">
    <source>
        <dbReference type="ARBA" id="ARBA00023004"/>
    </source>
</evidence>
<dbReference type="InterPro" id="IPR050182">
    <property type="entry name" value="Cytochrome_P450_fam2"/>
</dbReference>
<dbReference type="InterPro" id="IPR002401">
    <property type="entry name" value="Cyt_P450_E_grp-I"/>
</dbReference>
<name>A0ABD2ISX8_9BILA</name>
<accession>A0ABD2ISX8</accession>
<keyword evidence="4" id="KW-0503">Monooxygenase</keyword>
<organism evidence="6 7">
    <name type="scientific">Heterodera trifolii</name>
    <dbReference type="NCBI Taxonomy" id="157864"/>
    <lineage>
        <taxon>Eukaryota</taxon>
        <taxon>Metazoa</taxon>
        <taxon>Ecdysozoa</taxon>
        <taxon>Nematoda</taxon>
        <taxon>Chromadorea</taxon>
        <taxon>Rhabditida</taxon>
        <taxon>Tylenchina</taxon>
        <taxon>Tylenchomorpha</taxon>
        <taxon>Tylenchoidea</taxon>
        <taxon>Heteroderidae</taxon>
        <taxon>Heteroderinae</taxon>
        <taxon>Heterodera</taxon>
    </lineage>
</organism>
<reference evidence="6 7" key="1">
    <citation type="submission" date="2024-10" db="EMBL/GenBank/DDBJ databases">
        <authorList>
            <person name="Kim D."/>
        </authorList>
    </citation>
    <scope>NUCLEOTIDE SEQUENCE [LARGE SCALE GENOMIC DNA]</scope>
    <source>
        <strain evidence="6">BH-2024</strain>
    </source>
</reference>
<dbReference type="EMBL" id="JBICBT010001253">
    <property type="protein sequence ID" value="KAL3076413.1"/>
    <property type="molecule type" value="Genomic_DNA"/>
</dbReference>
<dbReference type="SUPFAM" id="SSF48264">
    <property type="entry name" value="Cytochrome P450"/>
    <property type="match status" value="3"/>
</dbReference>
<evidence type="ECO:0000256" key="4">
    <source>
        <dbReference type="ARBA" id="ARBA00023033"/>
    </source>
</evidence>
<keyword evidence="2" id="KW-0479">Metal-binding</keyword>
<evidence type="ECO:0000256" key="5">
    <source>
        <dbReference type="SAM" id="SignalP"/>
    </source>
</evidence>
<dbReference type="InterPro" id="IPR001128">
    <property type="entry name" value="Cyt_P450"/>
</dbReference>
<evidence type="ECO:0000256" key="1">
    <source>
        <dbReference type="ARBA" id="ARBA00010617"/>
    </source>
</evidence>
<dbReference type="PANTHER" id="PTHR24300">
    <property type="entry name" value="CYTOCHROME P450 508A4-RELATED"/>
    <property type="match status" value="1"/>
</dbReference>
<keyword evidence="7" id="KW-1185">Reference proteome</keyword>
<dbReference type="InterPro" id="IPR036396">
    <property type="entry name" value="Cyt_P450_sf"/>
</dbReference>
<sequence length="346" mass="39770">MLMITLAFVKQIVKLSLFFNGISWDGTDCTSLCPAQQMVANIGHQNSADFLWWLQMMIKNGTEMRKFFDIMLEQIRAEVDQFNKNCEEIVEKWAQKHKKSRAATNSSASLASCQNCGQNVPTLQSYYVYYQLFRHLNTIRAAQTNYAITNSLLPKCDAQAEDYSDWLCSAIGLEHRPFLPYTNAVINISTVLFDEKLYPEPHQFRPERFLDDMGQLEKSDELIAFGIGKRLLPKCDAQAKDYSDWLCSAIGLEHRPFLPYTNAVINETIRLANLVPFNFPHLTLDEVKIGNFIMERGTPIVPQVCTVLFDEKLYPEPHQFRPERFLDDMGQLKKSDELIAFGIGKR</sequence>
<protein>
    <submittedName>
        <fullName evidence="6">Uncharacterized protein</fullName>
    </submittedName>
</protein>
<proteinExistence type="inferred from homology"/>
<comment type="caution">
    <text evidence="6">The sequence shown here is derived from an EMBL/GenBank/DDBJ whole genome shotgun (WGS) entry which is preliminary data.</text>
</comment>
<keyword evidence="5" id="KW-0732">Signal</keyword>
<dbReference type="PANTHER" id="PTHR24300:SF375">
    <property type="entry name" value="CYTOCHROME P450 FAMILY"/>
    <property type="match status" value="1"/>
</dbReference>
<feature type="signal peptide" evidence="5">
    <location>
        <begin position="1"/>
        <end position="18"/>
    </location>
</feature>
<dbReference type="GO" id="GO:0046872">
    <property type="term" value="F:metal ion binding"/>
    <property type="evidence" value="ECO:0007669"/>
    <property type="project" value="UniProtKB-KW"/>
</dbReference>
<dbReference type="Proteomes" id="UP001620626">
    <property type="component" value="Unassembled WGS sequence"/>
</dbReference>
<dbReference type="Pfam" id="PF00067">
    <property type="entry name" value="p450"/>
    <property type="match status" value="2"/>
</dbReference>
<dbReference type="PRINTS" id="PR00463">
    <property type="entry name" value="EP450I"/>
</dbReference>
<dbReference type="GO" id="GO:0004497">
    <property type="term" value="F:monooxygenase activity"/>
    <property type="evidence" value="ECO:0007669"/>
    <property type="project" value="UniProtKB-KW"/>
</dbReference>
<evidence type="ECO:0000313" key="6">
    <source>
        <dbReference type="EMBL" id="KAL3076413.1"/>
    </source>
</evidence>
<comment type="similarity">
    <text evidence="1">Belongs to the cytochrome P450 family.</text>
</comment>
<gene>
    <name evidence="6" type="ORF">niasHT_039902</name>
</gene>
<dbReference type="AlphaFoldDB" id="A0ABD2ISX8"/>